<dbReference type="Gene3D" id="1.10.10.10">
    <property type="entry name" value="Winged helix-like DNA-binding domain superfamily/Winged helix DNA-binding domain"/>
    <property type="match status" value="1"/>
</dbReference>
<dbReference type="InterPro" id="IPR036388">
    <property type="entry name" value="WH-like_DNA-bd_sf"/>
</dbReference>
<gene>
    <name evidence="7" type="ORF">ACFPFU_20765</name>
</gene>
<dbReference type="PANTHER" id="PTHR43133:SF46">
    <property type="entry name" value="RNA POLYMERASE SIGMA-70 FACTOR ECF SUBFAMILY"/>
    <property type="match status" value="1"/>
</dbReference>
<dbReference type="InterPro" id="IPR014284">
    <property type="entry name" value="RNA_pol_sigma-70_dom"/>
</dbReference>
<evidence type="ECO:0000313" key="7">
    <source>
        <dbReference type="EMBL" id="MFC4874149.1"/>
    </source>
</evidence>
<accession>A0ABV9T6W3</accession>
<reference evidence="8" key="1">
    <citation type="journal article" date="2019" name="Int. J. Syst. Evol. Microbiol.">
        <title>The Global Catalogue of Microorganisms (GCM) 10K type strain sequencing project: providing services to taxonomists for standard genome sequencing and annotation.</title>
        <authorList>
            <consortium name="The Broad Institute Genomics Platform"/>
            <consortium name="The Broad Institute Genome Sequencing Center for Infectious Disease"/>
            <person name="Wu L."/>
            <person name="Ma J."/>
        </authorList>
    </citation>
    <scope>NUCLEOTIDE SEQUENCE [LARGE SCALE GENOMIC DNA]</scope>
    <source>
        <strain evidence="8">CGMCC 4.7466</strain>
    </source>
</reference>
<dbReference type="Gene3D" id="1.10.1740.10">
    <property type="match status" value="1"/>
</dbReference>
<dbReference type="SUPFAM" id="SSF88659">
    <property type="entry name" value="Sigma3 and sigma4 domains of RNA polymerase sigma factors"/>
    <property type="match status" value="1"/>
</dbReference>
<keyword evidence="4" id="KW-0804">Transcription</keyword>
<evidence type="ECO:0000313" key="8">
    <source>
        <dbReference type="Proteomes" id="UP001595818"/>
    </source>
</evidence>
<dbReference type="EMBL" id="JBHSJJ010000015">
    <property type="protein sequence ID" value="MFC4874149.1"/>
    <property type="molecule type" value="Genomic_DNA"/>
</dbReference>
<dbReference type="InterPro" id="IPR007627">
    <property type="entry name" value="RNA_pol_sigma70_r2"/>
</dbReference>
<organism evidence="7 8">
    <name type="scientific">Negadavirga shengliensis</name>
    <dbReference type="NCBI Taxonomy" id="1389218"/>
    <lineage>
        <taxon>Bacteria</taxon>
        <taxon>Pseudomonadati</taxon>
        <taxon>Bacteroidota</taxon>
        <taxon>Cytophagia</taxon>
        <taxon>Cytophagales</taxon>
        <taxon>Cyclobacteriaceae</taxon>
        <taxon>Negadavirga</taxon>
    </lineage>
</organism>
<keyword evidence="2" id="KW-0805">Transcription regulation</keyword>
<dbReference type="InterPro" id="IPR013324">
    <property type="entry name" value="RNA_pol_sigma_r3/r4-like"/>
</dbReference>
<dbReference type="InterPro" id="IPR013249">
    <property type="entry name" value="RNA_pol_sigma70_r4_t2"/>
</dbReference>
<dbReference type="NCBIfam" id="TIGR02937">
    <property type="entry name" value="sigma70-ECF"/>
    <property type="match status" value="1"/>
</dbReference>
<feature type="domain" description="RNA polymerase sigma-70 region 2" evidence="5">
    <location>
        <begin position="27"/>
        <end position="95"/>
    </location>
</feature>
<comment type="caution">
    <text evidence="7">The sequence shown here is derived from an EMBL/GenBank/DDBJ whole genome shotgun (WGS) entry which is preliminary data.</text>
</comment>
<protein>
    <submittedName>
        <fullName evidence="7">RNA polymerase sigma factor</fullName>
    </submittedName>
</protein>
<evidence type="ECO:0000256" key="1">
    <source>
        <dbReference type="ARBA" id="ARBA00010641"/>
    </source>
</evidence>
<proteinExistence type="inferred from homology"/>
<dbReference type="RefSeq" id="WP_377067715.1">
    <property type="nucleotide sequence ID" value="NZ_JBHSJJ010000015.1"/>
</dbReference>
<feature type="domain" description="RNA polymerase sigma factor 70 region 4 type 2" evidence="6">
    <location>
        <begin position="122"/>
        <end position="171"/>
    </location>
</feature>
<keyword evidence="8" id="KW-1185">Reference proteome</keyword>
<evidence type="ECO:0000256" key="3">
    <source>
        <dbReference type="ARBA" id="ARBA00023082"/>
    </source>
</evidence>
<evidence type="ECO:0000256" key="4">
    <source>
        <dbReference type="ARBA" id="ARBA00023163"/>
    </source>
</evidence>
<dbReference type="Pfam" id="PF04542">
    <property type="entry name" value="Sigma70_r2"/>
    <property type="match status" value="1"/>
</dbReference>
<keyword evidence="3" id="KW-0731">Sigma factor</keyword>
<evidence type="ECO:0000256" key="2">
    <source>
        <dbReference type="ARBA" id="ARBA00023015"/>
    </source>
</evidence>
<dbReference type="Proteomes" id="UP001595818">
    <property type="component" value="Unassembled WGS sequence"/>
</dbReference>
<dbReference type="Pfam" id="PF08281">
    <property type="entry name" value="Sigma70_r4_2"/>
    <property type="match status" value="1"/>
</dbReference>
<name>A0ABV9T6W3_9BACT</name>
<evidence type="ECO:0000259" key="5">
    <source>
        <dbReference type="Pfam" id="PF04542"/>
    </source>
</evidence>
<dbReference type="PANTHER" id="PTHR43133">
    <property type="entry name" value="RNA POLYMERASE ECF-TYPE SIGMA FACTO"/>
    <property type="match status" value="1"/>
</dbReference>
<evidence type="ECO:0000259" key="6">
    <source>
        <dbReference type="Pfam" id="PF08281"/>
    </source>
</evidence>
<dbReference type="InterPro" id="IPR039425">
    <property type="entry name" value="RNA_pol_sigma-70-like"/>
</dbReference>
<dbReference type="SUPFAM" id="SSF88946">
    <property type="entry name" value="Sigma2 domain of RNA polymerase sigma factors"/>
    <property type="match status" value="1"/>
</dbReference>
<dbReference type="InterPro" id="IPR013325">
    <property type="entry name" value="RNA_pol_sigma_r2"/>
</dbReference>
<sequence length="187" mass="22111">MKTLKKLEDPEIISGCLKNDRNAQRYLFDTFYRRTYHVAMRYLANHHDSEDVLSVSYTRIYKNMDRFEYRGEGSLAKWINTIVIHEAIRFLKRKKAIIFQEDDELLVKNIPTGEPNGTIDLEEIRQLLDHMPKGYRTVFNLFAIEGYSHKEIAGILQINENTSRSQLNKARNYIIQKLKKKYSHAVQ</sequence>
<comment type="similarity">
    <text evidence="1">Belongs to the sigma-70 factor family. ECF subfamily.</text>
</comment>